<accession>A0A1C6SAZ9</accession>
<dbReference type="AlphaFoldDB" id="A0A1C6SAZ9"/>
<name>A0A1C6SAZ9_9ACTN</name>
<protein>
    <submittedName>
        <fullName evidence="1">Uncharacterized protein</fullName>
    </submittedName>
</protein>
<evidence type="ECO:0000313" key="1">
    <source>
        <dbReference type="EMBL" id="AXH92565.1"/>
    </source>
</evidence>
<sequence length="106" mass="11940">MAGLIVLRPGIDWTATGGLFDWTLEFLVSRLSDRRAAEHLQEIIENNLGSFWLQDLSPEAQREVVAHWRTGLVAAGEEHLPETNQKPDVVAHLRELVAATYRLPVE</sequence>
<proteinExistence type="predicted"/>
<dbReference type="Proteomes" id="UP000253958">
    <property type="component" value="Chromosome"/>
</dbReference>
<dbReference type="EMBL" id="CP031263">
    <property type="protein sequence ID" value="AXH92565.1"/>
    <property type="molecule type" value="Genomic_DNA"/>
</dbReference>
<gene>
    <name evidence="1" type="ORF">DVH21_23025</name>
</gene>
<organism evidence="1 2">
    <name type="scientific">Micromonospora aurantiaca</name>
    <name type="common">nom. illeg.</name>
    <dbReference type="NCBI Taxonomy" id="47850"/>
    <lineage>
        <taxon>Bacteria</taxon>
        <taxon>Bacillati</taxon>
        <taxon>Actinomycetota</taxon>
        <taxon>Actinomycetes</taxon>
        <taxon>Micromonosporales</taxon>
        <taxon>Micromonosporaceae</taxon>
        <taxon>Micromonospora</taxon>
    </lineage>
</organism>
<dbReference type="RefSeq" id="WP_013286217.1">
    <property type="nucleotide sequence ID" value="NZ_CBDRIO010000016.1"/>
</dbReference>
<evidence type="ECO:0000313" key="2">
    <source>
        <dbReference type="Proteomes" id="UP000253958"/>
    </source>
</evidence>
<reference evidence="1 2" key="1">
    <citation type="submission" date="2018-07" db="EMBL/GenBank/DDBJ databases">
        <authorList>
            <person name="Ye Y."/>
        </authorList>
    </citation>
    <scope>NUCLEOTIDE SEQUENCE [LARGE SCALE GENOMIC DNA]</scope>
    <source>
        <strain evidence="2">H14(2018)</strain>
    </source>
</reference>
<reference evidence="1 2" key="2">
    <citation type="submission" date="2018-08" db="EMBL/GenBank/DDBJ databases">
        <title>Streptomyces kandeliansis sp. nov., an endophytic bacterium isolated from mangrove plant.</title>
        <authorList>
            <person name="Wang R."/>
        </authorList>
    </citation>
    <scope>NUCLEOTIDE SEQUENCE [LARGE SCALE GENOMIC DNA]</scope>
    <source>
        <strain evidence="2">H14(2018)</strain>
    </source>
</reference>